<dbReference type="InterPro" id="IPR015422">
    <property type="entry name" value="PyrdxlP-dep_Trfase_small"/>
</dbReference>
<dbReference type="Pfam" id="PF01041">
    <property type="entry name" value="DegT_DnrJ_EryC1"/>
    <property type="match status" value="1"/>
</dbReference>
<organism evidence="3 4">
    <name type="scientific">Micromonas commoda (strain RCC299 / NOUM17 / CCMP2709)</name>
    <name type="common">Picoplanktonic green alga</name>
    <dbReference type="NCBI Taxonomy" id="296587"/>
    <lineage>
        <taxon>Eukaryota</taxon>
        <taxon>Viridiplantae</taxon>
        <taxon>Chlorophyta</taxon>
        <taxon>Mamiellophyceae</taxon>
        <taxon>Mamiellales</taxon>
        <taxon>Mamiellaceae</taxon>
        <taxon>Micromonas</taxon>
    </lineage>
</organism>
<proteinExistence type="inferred from homology"/>
<dbReference type="SUPFAM" id="SSF51735">
    <property type="entry name" value="NAD(P)-binding Rossmann-fold domains"/>
    <property type="match status" value="1"/>
</dbReference>
<dbReference type="eggNOG" id="KOG0747">
    <property type="taxonomic scope" value="Eukaryota"/>
</dbReference>
<dbReference type="InterPro" id="IPR015424">
    <property type="entry name" value="PyrdxlP-dep_Trfase"/>
</dbReference>
<dbReference type="InterPro" id="IPR036291">
    <property type="entry name" value="NAD(P)-bd_dom_sf"/>
</dbReference>
<dbReference type="GO" id="GO:0008483">
    <property type="term" value="F:transaminase activity"/>
    <property type="evidence" value="ECO:0007669"/>
    <property type="project" value="UniProtKB-KW"/>
</dbReference>
<dbReference type="Pfam" id="PF01370">
    <property type="entry name" value="Epimerase"/>
    <property type="match status" value="1"/>
</dbReference>
<comment type="similarity">
    <text evidence="1">Belongs to the NAD(P)-dependent epimerase/dehydratase family.</text>
</comment>
<gene>
    <name evidence="3" type="ORF">MICPUN_93395</name>
</gene>
<protein>
    <submittedName>
        <fullName evidence="3">Aminotransferase/S-adenosyl-L-homocysteine hydrolase</fullName>
    </submittedName>
</protein>
<keyword evidence="4" id="KW-1185">Reference proteome</keyword>
<keyword evidence="3" id="KW-0808">Transferase</keyword>
<keyword evidence="3" id="KW-0032">Aminotransferase</keyword>
<evidence type="ECO:0000313" key="3">
    <source>
        <dbReference type="EMBL" id="ACO61452.1"/>
    </source>
</evidence>
<sequence length="759" mass="84961">MASRPEVSLFKVFVAPDAAEKTSATLTSGYITQGPKVEELEQKLGEFLQNPHTLTLNSATSGLHLALHMLKTPAGAWPGLKPGDEVLTTALTCTATNWPIMANGLKPKWVDVDPKNANINLQDLKYKLSPNTKVIQFVHWGGTPVDLDGIKEVVEFAYERFGFRPMVIEDAAHAIGAEWKGRRIGSLESGNICVFSTQAIKHLTTGDGGIITLPSKSLYDRCKLLRWYGIDRDKRNYQGKDFRLESDVTEYGFKMHMNDLSASLGLANLPHLDRILAGHRGNAEFYNKALQGLNGVTLLEPPEGGLSSYWIYTFHLQNKHDFIAFMKSKNIIASQVHARNDTHSVCAPYRTHLPLLDKVETTLISIPVGWWITPEDREYVAASIQEFSSTIPIPRSIARKKIIITGGCGFIGHHVVEHFAKTTDCNLVVIDKLSYASLGYDRLRDTGVLDRVQVFTTDLMQPIPEGIAYELGNNIEFIVHMAAETHVDNSIADPVPFIRNNVESTISLLEYTRGLIRNGCDLKAFFYFSTDEVFGPALGTTMFDEWDRHKPTNPYSSSKSAAENICIAYENTYKIPLMIVNVMNAFGERQHPEKFIPKCIKKVMDGEKVYIHSYPDKKTAGTRFYIHARNIAAAVMFLLNNGSIGEKYNITGESEVSNLELAQFISNTVGKELVYEMVNHHATRPGHDLRYGLSGEKMAKMGWVPPLGFEDSLRNCIRWTMANSHWLNLKKWADDPNTYEGITPQSIGNDPMMERAAKL</sequence>
<dbReference type="InterPro" id="IPR015421">
    <property type="entry name" value="PyrdxlP-dep_Trfase_major"/>
</dbReference>
<dbReference type="InterPro" id="IPR001509">
    <property type="entry name" value="Epimerase_deHydtase"/>
</dbReference>
<dbReference type="GO" id="GO:0016787">
    <property type="term" value="F:hydrolase activity"/>
    <property type="evidence" value="ECO:0007669"/>
    <property type="project" value="UniProtKB-KW"/>
</dbReference>
<dbReference type="OrthoDB" id="416253at2759"/>
<dbReference type="SUPFAM" id="SSF53383">
    <property type="entry name" value="PLP-dependent transferases"/>
    <property type="match status" value="1"/>
</dbReference>
<dbReference type="RefSeq" id="XP_002500194.1">
    <property type="nucleotide sequence ID" value="XM_002500148.1"/>
</dbReference>
<evidence type="ECO:0000256" key="1">
    <source>
        <dbReference type="ARBA" id="ARBA00007637"/>
    </source>
</evidence>
<dbReference type="Gene3D" id="3.90.25.10">
    <property type="entry name" value="UDP-galactose 4-epimerase, domain 1"/>
    <property type="match status" value="1"/>
</dbReference>
<evidence type="ECO:0000259" key="2">
    <source>
        <dbReference type="Pfam" id="PF01370"/>
    </source>
</evidence>
<dbReference type="EMBL" id="CP001323">
    <property type="protein sequence ID" value="ACO61452.1"/>
    <property type="molecule type" value="Genomic_DNA"/>
</dbReference>
<dbReference type="Gene3D" id="3.40.640.10">
    <property type="entry name" value="Type I PLP-dependent aspartate aminotransferase-like (Major domain)"/>
    <property type="match status" value="1"/>
</dbReference>
<dbReference type="AlphaFoldDB" id="C1DYM1"/>
<dbReference type="STRING" id="296587.C1DYM1"/>
<feature type="domain" description="NAD-dependent epimerase/dehydratase" evidence="2">
    <location>
        <begin position="402"/>
        <end position="650"/>
    </location>
</feature>
<dbReference type="KEGG" id="mis:MICPUN_93395"/>
<dbReference type="Gene3D" id="3.40.50.720">
    <property type="entry name" value="NAD(P)-binding Rossmann-like Domain"/>
    <property type="match status" value="1"/>
</dbReference>
<accession>C1DYM1</accession>
<dbReference type="GeneID" id="8240905"/>
<dbReference type="OMA" id="CAPYRTH"/>
<dbReference type="Proteomes" id="UP000002009">
    <property type="component" value="Chromosome 2"/>
</dbReference>
<keyword evidence="3" id="KW-0378">Hydrolase</keyword>
<dbReference type="InParanoid" id="C1DYM1"/>
<dbReference type="PANTHER" id="PTHR43000">
    <property type="entry name" value="DTDP-D-GLUCOSE 4,6-DEHYDRATASE-RELATED"/>
    <property type="match status" value="1"/>
</dbReference>
<evidence type="ECO:0000313" key="4">
    <source>
        <dbReference type="Proteomes" id="UP000002009"/>
    </source>
</evidence>
<reference evidence="3 4" key="1">
    <citation type="journal article" date="2009" name="Science">
        <title>Green evolution and dynamic adaptations revealed by genomes of the marine picoeukaryotes Micromonas.</title>
        <authorList>
            <person name="Worden A.Z."/>
            <person name="Lee J.H."/>
            <person name="Mock T."/>
            <person name="Rouze P."/>
            <person name="Simmons M.P."/>
            <person name="Aerts A.L."/>
            <person name="Allen A.E."/>
            <person name="Cuvelier M.L."/>
            <person name="Derelle E."/>
            <person name="Everett M.V."/>
            <person name="Foulon E."/>
            <person name="Grimwood J."/>
            <person name="Gundlach H."/>
            <person name="Henrissat B."/>
            <person name="Napoli C."/>
            <person name="McDonald S.M."/>
            <person name="Parker M.S."/>
            <person name="Rombauts S."/>
            <person name="Salamov A."/>
            <person name="Von Dassow P."/>
            <person name="Badger J.H."/>
            <person name="Coutinho P.M."/>
            <person name="Demir E."/>
            <person name="Dubchak I."/>
            <person name="Gentemann C."/>
            <person name="Eikrem W."/>
            <person name="Gready J.E."/>
            <person name="John U."/>
            <person name="Lanier W."/>
            <person name="Lindquist E.A."/>
            <person name="Lucas S."/>
            <person name="Mayer K.F."/>
            <person name="Moreau H."/>
            <person name="Not F."/>
            <person name="Otillar R."/>
            <person name="Panaud O."/>
            <person name="Pangilinan J."/>
            <person name="Paulsen I."/>
            <person name="Piegu B."/>
            <person name="Poliakov A."/>
            <person name="Robbens S."/>
            <person name="Schmutz J."/>
            <person name="Toulza E."/>
            <person name="Wyss T."/>
            <person name="Zelensky A."/>
            <person name="Zhou K."/>
            <person name="Armbrust E.V."/>
            <person name="Bhattacharya D."/>
            <person name="Goodenough U.W."/>
            <person name="Van de Peer Y."/>
            <person name="Grigoriev I.V."/>
        </authorList>
    </citation>
    <scope>NUCLEOTIDE SEQUENCE [LARGE SCALE GENOMIC DNA]</scope>
    <source>
        <strain evidence="4">RCC299 / NOUM17</strain>
    </source>
</reference>
<name>C1DYM1_MICCC</name>
<dbReference type="InterPro" id="IPR000653">
    <property type="entry name" value="DegT/StrS_aminotransferase"/>
</dbReference>
<dbReference type="Gene3D" id="3.90.1150.10">
    <property type="entry name" value="Aspartate Aminotransferase, domain 1"/>
    <property type="match status" value="1"/>
</dbReference>